<dbReference type="EMBL" id="BPLR01004919">
    <property type="protein sequence ID" value="GIX98496.1"/>
    <property type="molecule type" value="Genomic_DNA"/>
</dbReference>
<dbReference type="Proteomes" id="UP001054945">
    <property type="component" value="Unassembled WGS sequence"/>
</dbReference>
<comment type="caution">
    <text evidence="2">The sequence shown here is derived from an EMBL/GenBank/DDBJ whole genome shotgun (WGS) entry which is preliminary data.</text>
</comment>
<evidence type="ECO:0000313" key="3">
    <source>
        <dbReference type="Proteomes" id="UP001054945"/>
    </source>
</evidence>
<evidence type="ECO:0000313" key="2">
    <source>
        <dbReference type="EMBL" id="GIX98496.1"/>
    </source>
</evidence>
<keyword evidence="1" id="KW-1133">Transmembrane helix</keyword>
<keyword evidence="3" id="KW-1185">Reference proteome</keyword>
<keyword evidence="1" id="KW-0812">Transmembrane</keyword>
<reference evidence="2 3" key="1">
    <citation type="submission" date="2021-06" db="EMBL/GenBank/DDBJ databases">
        <title>Caerostris extrusa draft genome.</title>
        <authorList>
            <person name="Kono N."/>
            <person name="Arakawa K."/>
        </authorList>
    </citation>
    <scope>NUCLEOTIDE SEQUENCE [LARGE SCALE GENOMIC DNA]</scope>
</reference>
<accession>A0AAV4PQQ9</accession>
<gene>
    <name evidence="2" type="ORF">CEXT_801361</name>
</gene>
<keyword evidence="1" id="KW-0472">Membrane</keyword>
<evidence type="ECO:0000256" key="1">
    <source>
        <dbReference type="SAM" id="Phobius"/>
    </source>
</evidence>
<sequence length="120" mass="13046">MFLSQVTGNDEEIALDEEATALVLADTFAVLYFMFIASTVFGNVHSNSCSSGRSSSYIDEAIDIMTKAKKYLPVCNLSCKPVDCEEVPSSGQNKSGAYAIWPRSRVAENKTVGCLLRYGT</sequence>
<organism evidence="2 3">
    <name type="scientific">Caerostris extrusa</name>
    <name type="common">Bark spider</name>
    <name type="synonym">Caerostris bankana</name>
    <dbReference type="NCBI Taxonomy" id="172846"/>
    <lineage>
        <taxon>Eukaryota</taxon>
        <taxon>Metazoa</taxon>
        <taxon>Ecdysozoa</taxon>
        <taxon>Arthropoda</taxon>
        <taxon>Chelicerata</taxon>
        <taxon>Arachnida</taxon>
        <taxon>Araneae</taxon>
        <taxon>Araneomorphae</taxon>
        <taxon>Entelegynae</taxon>
        <taxon>Araneoidea</taxon>
        <taxon>Araneidae</taxon>
        <taxon>Caerostris</taxon>
    </lineage>
</organism>
<protein>
    <submittedName>
        <fullName evidence="2">Uncharacterized protein</fullName>
    </submittedName>
</protein>
<proteinExistence type="predicted"/>
<dbReference type="AlphaFoldDB" id="A0AAV4PQQ9"/>
<name>A0AAV4PQQ9_CAEEX</name>
<feature type="transmembrane region" description="Helical" evidence="1">
    <location>
        <begin position="20"/>
        <end position="44"/>
    </location>
</feature>